<dbReference type="RefSeq" id="WP_331848871.1">
    <property type="nucleotide sequence ID" value="NZ_JAZHPZ010000017.1"/>
</dbReference>
<name>A0ABU7W0L4_9BACL</name>
<reference evidence="2 3" key="1">
    <citation type="submission" date="2024-02" db="EMBL/GenBank/DDBJ databases">
        <title>A nitrogen-fixing paenibacillus bacterium.</title>
        <authorList>
            <person name="Zhang W.L."/>
            <person name="Chen S.F."/>
        </authorList>
    </citation>
    <scope>NUCLEOTIDE SEQUENCE [LARGE SCALE GENOMIC DNA]</scope>
    <source>
        <strain evidence="2 3">M1</strain>
    </source>
</reference>
<keyword evidence="3" id="KW-1185">Reference proteome</keyword>
<keyword evidence="1" id="KW-0472">Membrane</keyword>
<feature type="transmembrane region" description="Helical" evidence="1">
    <location>
        <begin position="126"/>
        <end position="144"/>
    </location>
</feature>
<comment type="caution">
    <text evidence="2">The sequence shown here is derived from an EMBL/GenBank/DDBJ whole genome shotgun (WGS) entry which is preliminary data.</text>
</comment>
<evidence type="ECO:0000313" key="2">
    <source>
        <dbReference type="EMBL" id="MEF2968699.1"/>
    </source>
</evidence>
<sequence length="191" mass="20597">MSKLKKYWLDPACEEVARIQARSGGGVFATRNMVTVAFLAALSAMLQSMGGLLPGVGFVISPFATAPIILASVLSAGSGIIAYFLTILLLLFIQPSELIVFPFTTGILALGIGISFMLLKSRLTALLAGCISLFAGILMLLYVFQFPVLGPALPSGFNLSVTVLLLGFSLLYAWVWVWFSKWMIRKLSKVI</sequence>
<keyword evidence="1" id="KW-1133">Transmembrane helix</keyword>
<evidence type="ECO:0000256" key="1">
    <source>
        <dbReference type="SAM" id="Phobius"/>
    </source>
</evidence>
<feature type="transmembrane region" description="Helical" evidence="1">
    <location>
        <begin position="68"/>
        <end position="93"/>
    </location>
</feature>
<organism evidence="2 3">
    <name type="scientific">Paenibacillus haidiansis</name>
    <dbReference type="NCBI Taxonomy" id="1574488"/>
    <lineage>
        <taxon>Bacteria</taxon>
        <taxon>Bacillati</taxon>
        <taxon>Bacillota</taxon>
        <taxon>Bacilli</taxon>
        <taxon>Bacillales</taxon>
        <taxon>Paenibacillaceae</taxon>
        <taxon>Paenibacillus</taxon>
    </lineage>
</organism>
<dbReference type="EMBL" id="JAZHPZ010000017">
    <property type="protein sequence ID" value="MEF2968699.1"/>
    <property type="molecule type" value="Genomic_DNA"/>
</dbReference>
<gene>
    <name evidence="2" type="ORF">V3851_23130</name>
</gene>
<dbReference type="Proteomes" id="UP001306950">
    <property type="component" value="Unassembled WGS sequence"/>
</dbReference>
<protein>
    <submittedName>
        <fullName evidence="2">Uncharacterized protein</fullName>
    </submittedName>
</protein>
<accession>A0ABU7W0L4</accession>
<feature type="transmembrane region" description="Helical" evidence="1">
    <location>
        <begin position="99"/>
        <end position="119"/>
    </location>
</feature>
<keyword evidence="1" id="KW-0812">Transmembrane</keyword>
<proteinExistence type="predicted"/>
<feature type="transmembrane region" description="Helical" evidence="1">
    <location>
        <begin position="36"/>
        <end position="61"/>
    </location>
</feature>
<evidence type="ECO:0000313" key="3">
    <source>
        <dbReference type="Proteomes" id="UP001306950"/>
    </source>
</evidence>
<feature type="transmembrane region" description="Helical" evidence="1">
    <location>
        <begin position="156"/>
        <end position="179"/>
    </location>
</feature>